<dbReference type="GO" id="GO:0016567">
    <property type="term" value="P:protein ubiquitination"/>
    <property type="evidence" value="ECO:0007669"/>
    <property type="project" value="InterPro"/>
</dbReference>
<dbReference type="CDD" id="cd16664">
    <property type="entry name" value="RING-Ubox_PUB"/>
    <property type="match status" value="1"/>
</dbReference>
<dbReference type="PROSITE" id="PS50176">
    <property type="entry name" value="ARM_REPEAT"/>
    <property type="match status" value="2"/>
</dbReference>
<dbReference type="EC" id="2.3.2.27" evidence="4"/>
<dbReference type="Pfam" id="PF25598">
    <property type="entry name" value="ARM_PUB"/>
    <property type="match status" value="1"/>
</dbReference>
<dbReference type="InterPro" id="IPR045210">
    <property type="entry name" value="RING-Ubox_PUB"/>
</dbReference>
<dbReference type="Gene3D" id="1.25.10.10">
    <property type="entry name" value="Leucine-rich Repeat Variant"/>
    <property type="match status" value="2"/>
</dbReference>
<dbReference type="SUPFAM" id="SSF48371">
    <property type="entry name" value="ARM repeat"/>
    <property type="match status" value="1"/>
</dbReference>
<feature type="repeat" description="ARM" evidence="8">
    <location>
        <begin position="131"/>
        <end position="173"/>
    </location>
</feature>
<dbReference type="InterPro" id="IPR016024">
    <property type="entry name" value="ARM-type_fold"/>
</dbReference>
<evidence type="ECO:0000256" key="6">
    <source>
        <dbReference type="ARBA" id="ARBA00022737"/>
    </source>
</evidence>
<evidence type="ECO:0000256" key="7">
    <source>
        <dbReference type="ARBA" id="ARBA00022786"/>
    </source>
</evidence>
<dbReference type="InterPro" id="IPR013083">
    <property type="entry name" value="Znf_RING/FYVE/PHD"/>
</dbReference>
<dbReference type="PANTHER" id="PTHR23315:SF7">
    <property type="entry name" value="U-BOX DOMAIN-CONTAINING PROTEIN 4"/>
    <property type="match status" value="1"/>
</dbReference>
<sequence length="289" mass="30788">MTDPVIVASGQTYERAFIKNWIELGLTVCPKTRHTLAHTNLIPNYTVKALIANWCELNNVKLPKIQENAVTALLNLSINDNNKTAIANAEAIEPLIYVLETGSHEAKENSAATLFSLSVIEENKVRIGRSGAIGPLVDLLGNGTPRGKKDAATALFNLSIFHENKARIVAAGAVKHLVELMDPAAGMVDKAVAVLANLATIPEGRNAIGQQGGIPVLVEVVELGSARGKENAAAALLQLCTNSNRFCNNVLQEGAVPPLVALSQNGTPRAKEKVHIFFWGVLGLKAKIS</sequence>
<dbReference type="InterPro" id="IPR058678">
    <property type="entry name" value="ARM_PUB"/>
</dbReference>
<keyword evidence="6" id="KW-0677">Repeat</keyword>
<dbReference type="SMART" id="SM00504">
    <property type="entry name" value="Ubox"/>
    <property type="match status" value="1"/>
</dbReference>
<evidence type="ECO:0000256" key="3">
    <source>
        <dbReference type="ARBA" id="ARBA00004906"/>
    </source>
</evidence>
<accession>A0AAV0J9K9</accession>
<dbReference type="InterPro" id="IPR003613">
    <property type="entry name" value="Ubox_domain"/>
</dbReference>
<evidence type="ECO:0000256" key="2">
    <source>
        <dbReference type="ARBA" id="ARBA00003861"/>
    </source>
</evidence>
<gene>
    <name evidence="10" type="ORF">LITE_LOCUS12944</name>
</gene>
<dbReference type="Proteomes" id="UP001154282">
    <property type="component" value="Unassembled WGS sequence"/>
</dbReference>
<comment type="caution">
    <text evidence="10">The sequence shown here is derived from an EMBL/GenBank/DDBJ whole genome shotgun (WGS) entry which is preliminary data.</text>
</comment>
<dbReference type="InterPro" id="IPR000225">
    <property type="entry name" value="Armadillo"/>
</dbReference>
<dbReference type="SUPFAM" id="SSF57850">
    <property type="entry name" value="RING/U-box"/>
    <property type="match status" value="1"/>
</dbReference>
<dbReference type="FunFam" id="1.25.10.10:FF:000082">
    <property type="entry name" value="RING-type E3 ubiquitin transferase"/>
    <property type="match status" value="1"/>
</dbReference>
<dbReference type="SMART" id="SM00185">
    <property type="entry name" value="ARM"/>
    <property type="match status" value="4"/>
</dbReference>
<evidence type="ECO:0000259" key="9">
    <source>
        <dbReference type="PROSITE" id="PS51698"/>
    </source>
</evidence>
<dbReference type="PROSITE" id="PS51698">
    <property type="entry name" value="U_BOX"/>
    <property type="match status" value="1"/>
</dbReference>
<keyword evidence="11" id="KW-1185">Reference proteome</keyword>
<dbReference type="AlphaFoldDB" id="A0AAV0J9K9"/>
<comment type="pathway">
    <text evidence="3">Protein modification; protein ubiquitination.</text>
</comment>
<proteinExistence type="predicted"/>
<dbReference type="PANTHER" id="PTHR23315">
    <property type="entry name" value="U BOX DOMAIN-CONTAINING"/>
    <property type="match status" value="1"/>
</dbReference>
<evidence type="ECO:0000313" key="10">
    <source>
        <dbReference type="EMBL" id="CAI0405660.1"/>
    </source>
</evidence>
<comment type="catalytic activity">
    <reaction evidence="1">
        <text>S-ubiquitinyl-[E2 ubiquitin-conjugating enzyme]-L-cysteine + [acceptor protein]-L-lysine = [E2 ubiquitin-conjugating enzyme]-L-cysteine + N(6)-ubiquitinyl-[acceptor protein]-L-lysine.</text>
        <dbReference type="EC" id="2.3.2.27"/>
    </reaction>
</comment>
<protein>
    <recommendedName>
        <fullName evidence="4">RING-type E3 ubiquitin transferase</fullName>
        <ecNumber evidence="4">2.3.2.27</ecNumber>
    </recommendedName>
</protein>
<keyword evidence="7" id="KW-0833">Ubl conjugation pathway</keyword>
<name>A0AAV0J9K9_9ROSI</name>
<comment type="function">
    <text evidence="2">Functions as an E3 ubiquitin ligase.</text>
</comment>
<keyword evidence="5" id="KW-0808">Transferase</keyword>
<evidence type="ECO:0000313" key="11">
    <source>
        <dbReference type="Proteomes" id="UP001154282"/>
    </source>
</evidence>
<evidence type="ECO:0000256" key="1">
    <source>
        <dbReference type="ARBA" id="ARBA00000900"/>
    </source>
</evidence>
<dbReference type="EMBL" id="CAMGYJ010000004">
    <property type="protein sequence ID" value="CAI0405660.1"/>
    <property type="molecule type" value="Genomic_DNA"/>
</dbReference>
<dbReference type="GO" id="GO:0061630">
    <property type="term" value="F:ubiquitin protein ligase activity"/>
    <property type="evidence" value="ECO:0007669"/>
    <property type="project" value="UniProtKB-EC"/>
</dbReference>
<dbReference type="Gene3D" id="3.30.40.10">
    <property type="entry name" value="Zinc/RING finger domain, C3HC4 (zinc finger)"/>
    <property type="match status" value="1"/>
</dbReference>
<evidence type="ECO:0000256" key="5">
    <source>
        <dbReference type="ARBA" id="ARBA00022679"/>
    </source>
</evidence>
<reference evidence="10" key="1">
    <citation type="submission" date="2022-08" db="EMBL/GenBank/DDBJ databases">
        <authorList>
            <person name="Gutierrez-Valencia J."/>
        </authorList>
    </citation>
    <scope>NUCLEOTIDE SEQUENCE</scope>
</reference>
<feature type="domain" description="U-box" evidence="9">
    <location>
        <begin position="1"/>
        <end position="61"/>
    </location>
</feature>
<dbReference type="InterPro" id="IPR011989">
    <property type="entry name" value="ARM-like"/>
</dbReference>
<feature type="repeat" description="ARM" evidence="8">
    <location>
        <begin position="172"/>
        <end position="213"/>
    </location>
</feature>
<evidence type="ECO:0000256" key="8">
    <source>
        <dbReference type="PROSITE-ProRule" id="PRU00259"/>
    </source>
</evidence>
<evidence type="ECO:0000256" key="4">
    <source>
        <dbReference type="ARBA" id="ARBA00012483"/>
    </source>
</evidence>
<dbReference type="Pfam" id="PF04564">
    <property type="entry name" value="U-box"/>
    <property type="match status" value="1"/>
</dbReference>
<organism evidence="10 11">
    <name type="scientific">Linum tenue</name>
    <dbReference type="NCBI Taxonomy" id="586396"/>
    <lineage>
        <taxon>Eukaryota</taxon>
        <taxon>Viridiplantae</taxon>
        <taxon>Streptophyta</taxon>
        <taxon>Embryophyta</taxon>
        <taxon>Tracheophyta</taxon>
        <taxon>Spermatophyta</taxon>
        <taxon>Magnoliopsida</taxon>
        <taxon>eudicotyledons</taxon>
        <taxon>Gunneridae</taxon>
        <taxon>Pentapetalae</taxon>
        <taxon>rosids</taxon>
        <taxon>fabids</taxon>
        <taxon>Malpighiales</taxon>
        <taxon>Linaceae</taxon>
        <taxon>Linum</taxon>
    </lineage>
</organism>